<evidence type="ECO:0000313" key="2">
    <source>
        <dbReference type="EMBL" id="KAJ8435154.1"/>
    </source>
</evidence>
<reference evidence="2" key="1">
    <citation type="submission" date="2022-04" db="EMBL/GenBank/DDBJ databases">
        <title>Carnegiea gigantea Genome sequencing and assembly v2.</title>
        <authorList>
            <person name="Copetti D."/>
            <person name="Sanderson M.J."/>
            <person name="Burquez A."/>
            <person name="Wojciechowski M.F."/>
        </authorList>
    </citation>
    <scope>NUCLEOTIDE SEQUENCE</scope>
    <source>
        <strain evidence="2">SGP5-SGP5p</strain>
        <tissue evidence="2">Aerial part</tissue>
    </source>
</reference>
<dbReference type="AlphaFoldDB" id="A0A9Q1K1N5"/>
<sequence>MSNPTVRLRAIEMELEKDQIRTEQSKVNSSWLKATTNKMVKAFGSLVIAINKPLTVVDYAYTNPLFETMHEIGLDVRALSSYQLSDVYLPQAVYDTVDINDDDDPQPDMTPDFPAVLTNSQKTYTIVSAIRRDTIHDGSGGGGNGGNGGVNEMGASYSSRPSTDYFNDHGRGATLEDDKRSQRSLDEQPRELTQIIIA</sequence>
<feature type="region of interest" description="Disordered" evidence="1">
    <location>
        <begin position="135"/>
        <end position="198"/>
    </location>
</feature>
<protein>
    <submittedName>
        <fullName evidence="2">Uncharacterized protein</fullName>
    </submittedName>
</protein>
<feature type="compositionally biased region" description="Gly residues" evidence="1">
    <location>
        <begin position="138"/>
        <end position="151"/>
    </location>
</feature>
<keyword evidence="3" id="KW-1185">Reference proteome</keyword>
<dbReference type="EMBL" id="JAKOGI010000430">
    <property type="protein sequence ID" value="KAJ8435154.1"/>
    <property type="molecule type" value="Genomic_DNA"/>
</dbReference>
<name>A0A9Q1K1N5_9CARY</name>
<organism evidence="2 3">
    <name type="scientific">Carnegiea gigantea</name>
    <dbReference type="NCBI Taxonomy" id="171969"/>
    <lineage>
        <taxon>Eukaryota</taxon>
        <taxon>Viridiplantae</taxon>
        <taxon>Streptophyta</taxon>
        <taxon>Embryophyta</taxon>
        <taxon>Tracheophyta</taxon>
        <taxon>Spermatophyta</taxon>
        <taxon>Magnoliopsida</taxon>
        <taxon>eudicotyledons</taxon>
        <taxon>Gunneridae</taxon>
        <taxon>Pentapetalae</taxon>
        <taxon>Caryophyllales</taxon>
        <taxon>Cactineae</taxon>
        <taxon>Cactaceae</taxon>
        <taxon>Cactoideae</taxon>
        <taxon>Echinocereeae</taxon>
        <taxon>Carnegiea</taxon>
    </lineage>
</organism>
<accession>A0A9Q1K1N5</accession>
<evidence type="ECO:0000313" key="3">
    <source>
        <dbReference type="Proteomes" id="UP001153076"/>
    </source>
</evidence>
<comment type="caution">
    <text evidence="2">The sequence shown here is derived from an EMBL/GenBank/DDBJ whole genome shotgun (WGS) entry which is preliminary data.</text>
</comment>
<dbReference type="OrthoDB" id="2442898at2759"/>
<feature type="compositionally biased region" description="Polar residues" evidence="1">
    <location>
        <begin position="156"/>
        <end position="165"/>
    </location>
</feature>
<proteinExistence type="predicted"/>
<feature type="compositionally biased region" description="Basic and acidic residues" evidence="1">
    <location>
        <begin position="166"/>
        <end position="190"/>
    </location>
</feature>
<gene>
    <name evidence="2" type="ORF">Cgig2_018982</name>
</gene>
<evidence type="ECO:0000256" key="1">
    <source>
        <dbReference type="SAM" id="MobiDB-lite"/>
    </source>
</evidence>
<dbReference type="Proteomes" id="UP001153076">
    <property type="component" value="Unassembled WGS sequence"/>
</dbReference>